<dbReference type="InterPro" id="IPR013083">
    <property type="entry name" value="Znf_RING/FYVE/PHD"/>
</dbReference>
<dbReference type="Pfam" id="PF20826">
    <property type="entry name" value="PHD_5"/>
    <property type="match status" value="1"/>
</dbReference>
<dbReference type="Pfam" id="PF16660">
    <property type="entry name" value="PHD20L1_u1"/>
    <property type="match status" value="1"/>
</dbReference>
<feature type="compositionally biased region" description="Polar residues" evidence="8">
    <location>
        <begin position="778"/>
        <end position="797"/>
    </location>
</feature>
<dbReference type="Pfam" id="PF18104">
    <property type="entry name" value="Tudor_2"/>
    <property type="match status" value="1"/>
</dbReference>
<keyword evidence="5" id="KW-0863">Zinc-finger</keyword>
<feature type="domain" description="Agenet" evidence="10">
    <location>
        <begin position="85"/>
        <end position="141"/>
    </location>
</feature>
<name>A0ABQ0FJJ7_APOSI</name>
<protein>
    <recommendedName>
        <fullName evidence="2">PHD finger protein 20-like protein 1</fullName>
    </recommendedName>
</protein>
<dbReference type="Gene3D" id="3.30.40.10">
    <property type="entry name" value="Zinc/RING finger domain, C3HC4 (zinc finger)"/>
    <property type="match status" value="1"/>
</dbReference>
<dbReference type="InterPro" id="IPR002999">
    <property type="entry name" value="Tudor"/>
</dbReference>
<feature type="region of interest" description="Disordered" evidence="8">
    <location>
        <begin position="778"/>
        <end position="811"/>
    </location>
</feature>
<comment type="subcellular location">
    <subcellularLocation>
        <location evidence="1">Nucleus</location>
    </subcellularLocation>
</comment>
<feature type="compositionally biased region" description="Basic residues" evidence="8">
    <location>
        <begin position="386"/>
        <end position="397"/>
    </location>
</feature>
<evidence type="ECO:0000256" key="5">
    <source>
        <dbReference type="ARBA" id="ARBA00022771"/>
    </source>
</evidence>
<feature type="region of interest" description="Disordered" evidence="8">
    <location>
        <begin position="459"/>
        <end position="548"/>
    </location>
</feature>
<feature type="domain" description="Tudor" evidence="9">
    <location>
        <begin position="11"/>
        <end position="71"/>
    </location>
</feature>
<proteinExistence type="predicted"/>
<dbReference type="InterPro" id="IPR043449">
    <property type="entry name" value="PHF20-like"/>
</dbReference>
<dbReference type="InterPro" id="IPR011011">
    <property type="entry name" value="Znf_FYVE_PHD"/>
</dbReference>
<evidence type="ECO:0000256" key="3">
    <source>
        <dbReference type="ARBA" id="ARBA00022723"/>
    </source>
</evidence>
<dbReference type="CDD" id="cd20104">
    <property type="entry name" value="MBT_PHF20L1-like"/>
    <property type="match status" value="1"/>
</dbReference>
<evidence type="ECO:0000259" key="10">
    <source>
        <dbReference type="SMART" id="SM00743"/>
    </source>
</evidence>
<feature type="compositionally biased region" description="Polar residues" evidence="8">
    <location>
        <begin position="462"/>
        <end position="471"/>
    </location>
</feature>
<feature type="compositionally biased region" description="Basic residues" evidence="8">
    <location>
        <begin position="529"/>
        <end position="542"/>
    </location>
</feature>
<accession>A0ABQ0FJJ7</accession>
<feature type="compositionally biased region" description="Basic and acidic residues" evidence="8">
    <location>
        <begin position="510"/>
        <end position="528"/>
    </location>
</feature>
<evidence type="ECO:0000256" key="4">
    <source>
        <dbReference type="ARBA" id="ARBA00022737"/>
    </source>
</evidence>
<reference evidence="11 12" key="1">
    <citation type="submission" date="2024-08" db="EMBL/GenBank/DDBJ databases">
        <title>The draft genome of Apodemus speciosus.</title>
        <authorList>
            <person name="Nabeshima K."/>
            <person name="Suzuki S."/>
            <person name="Onuma M."/>
        </authorList>
    </citation>
    <scope>NUCLEOTIDE SEQUENCE [LARGE SCALE GENOMIC DNA]</scope>
    <source>
        <strain evidence="11">IB14-021</strain>
    </source>
</reference>
<dbReference type="SUPFAM" id="SSF63748">
    <property type="entry name" value="Tudor/PWWP/MBT"/>
    <property type="match status" value="2"/>
</dbReference>
<dbReference type="InterPro" id="IPR040477">
    <property type="entry name" value="KDM4-like_Tudor"/>
</dbReference>
<dbReference type="EMBL" id="BAAFST010000015">
    <property type="protein sequence ID" value="GAB1299414.1"/>
    <property type="molecule type" value="Genomic_DNA"/>
</dbReference>
<dbReference type="PANTHER" id="PTHR15856:SF26">
    <property type="entry name" value="PHD FINGER PROTEIN 20-LIKE PROTEIN 1"/>
    <property type="match status" value="1"/>
</dbReference>
<sequence>MSKKPPNRPGITFEIGARLEALDYLQKWYPSRIEKIDYEEGKMLVHFERWSHRYDEWIYWDSNRLRPLERPALRKEGLKDEEDLFDFKAGEEVLARWTDCRYYPAKIEAINKEGTFTVQFYDGVIRCLKRMHIKAMPEDAKGQVKSQHPLSWCCPIDPAGSCNQSMGSEDWIALVKAAAAAAAKNKTGTKPRTSANSNKEKERDGGKWFKVPSKKAETSTCIVTAEIEKKEELPTSSEPFVFQTNSHICVLLKVGLHIDSVPKIVFPQPESTLTNKRKNNQGNSFQAKRARLNKITGLLASKAVGVDGAEKKEDCSATAPVLEQAISPKPQSQKKNEAVISSSANTQKPALLSSTLSSGKARSKKCKHESGESSGCSPQPVNPPRPCKHSERRRRSQRLATLPMPEGSLEKLSSSSSATDGKVFSISSQNQQLSSVPEVPTVAYVPLQKLGPCLPLDLSCGSEVTGNQDPDSSYPGGECPREEKEETPLFANPVSKVVSDIKGTAAATGKKKEKDKDRKEKRDKDHYKPKQKKKKKKKKKSKQHDYSDYEDSSLDFLERCSSPLTRSSGSSLAPRSTFTEKTTTYQYPRAILSVDLSGENLSDVEFLDDSSTESLLLSGDEYNQDFDSTNFEESQDEDDALNEIVRCICELDEENGFMIQCEECLCWQHSVCMGLLEDSIPEQYICYICRDPPGQRWSAKYRYDKEWLNNGRMYGNKHHPDLRLWAYSGKRKDQDQVVAGAERKVALQDTANSEGKKYVQNHKEPPLKVEETYITSEHSYQKPQSFSQDCQSLSDPGSSDEDDASSFEEDGELHLADKSHLLYSVKDCGVSEKVMKREEAVGIKHT</sequence>
<evidence type="ECO:0000313" key="12">
    <source>
        <dbReference type="Proteomes" id="UP001623349"/>
    </source>
</evidence>
<feature type="domain" description="Tudor" evidence="9">
    <location>
        <begin position="85"/>
        <end position="141"/>
    </location>
</feature>
<keyword evidence="3" id="KW-0479">Metal-binding</keyword>
<dbReference type="InterPro" id="IPR019786">
    <property type="entry name" value="Zinc_finger_PHD-type_CS"/>
</dbReference>
<keyword evidence="12" id="KW-1185">Reference proteome</keyword>
<dbReference type="InterPro" id="IPR047405">
    <property type="entry name" value="Tudor_PHF20L1"/>
</dbReference>
<organism evidence="11 12">
    <name type="scientific">Apodemus speciosus</name>
    <name type="common">Large Japanese field mouse</name>
    <dbReference type="NCBI Taxonomy" id="105296"/>
    <lineage>
        <taxon>Eukaryota</taxon>
        <taxon>Metazoa</taxon>
        <taxon>Chordata</taxon>
        <taxon>Craniata</taxon>
        <taxon>Vertebrata</taxon>
        <taxon>Euteleostomi</taxon>
        <taxon>Mammalia</taxon>
        <taxon>Eutheria</taxon>
        <taxon>Euarchontoglires</taxon>
        <taxon>Glires</taxon>
        <taxon>Rodentia</taxon>
        <taxon>Myomorpha</taxon>
        <taxon>Muroidea</taxon>
        <taxon>Muridae</taxon>
        <taxon>Murinae</taxon>
        <taxon>Apodemus</taxon>
    </lineage>
</organism>
<comment type="caution">
    <text evidence="11">The sequence shown here is derived from an EMBL/GenBank/DDBJ whole genome shotgun (WGS) entry which is preliminary data.</text>
</comment>
<evidence type="ECO:0000256" key="7">
    <source>
        <dbReference type="ARBA" id="ARBA00023242"/>
    </source>
</evidence>
<evidence type="ECO:0000256" key="1">
    <source>
        <dbReference type="ARBA" id="ARBA00004123"/>
    </source>
</evidence>
<keyword evidence="6" id="KW-0862">Zinc</keyword>
<feature type="compositionally biased region" description="Polar residues" evidence="8">
    <location>
        <begin position="329"/>
        <end position="360"/>
    </location>
</feature>
<keyword evidence="4" id="KW-0677">Repeat</keyword>
<dbReference type="Gene3D" id="2.30.30.140">
    <property type="match status" value="2"/>
</dbReference>
<dbReference type="InterPro" id="IPR014002">
    <property type="entry name" value="Agenet_dom_plant"/>
</dbReference>
<dbReference type="SMART" id="SM00743">
    <property type="entry name" value="Agenet"/>
    <property type="match status" value="2"/>
</dbReference>
<evidence type="ECO:0000256" key="8">
    <source>
        <dbReference type="SAM" id="MobiDB-lite"/>
    </source>
</evidence>
<dbReference type="SUPFAM" id="SSF57903">
    <property type="entry name" value="FYVE/PHD zinc finger"/>
    <property type="match status" value="1"/>
</dbReference>
<feature type="compositionally biased region" description="Polar residues" evidence="8">
    <location>
        <begin position="425"/>
        <end position="435"/>
    </location>
</feature>
<evidence type="ECO:0000259" key="9">
    <source>
        <dbReference type="SMART" id="SM00333"/>
    </source>
</evidence>
<dbReference type="PANTHER" id="PTHR15856">
    <property type="entry name" value="PHD FINGER PROTEIN 20-RELATED"/>
    <property type="match status" value="1"/>
</dbReference>
<feature type="domain" description="Agenet" evidence="10">
    <location>
        <begin position="11"/>
        <end position="73"/>
    </location>
</feature>
<keyword evidence="7" id="KW-0539">Nucleus</keyword>
<dbReference type="CDD" id="cd15633">
    <property type="entry name" value="PHD_PHF20L1"/>
    <property type="match status" value="1"/>
</dbReference>
<feature type="compositionally biased region" description="Polar residues" evidence="8">
    <location>
        <begin position="186"/>
        <end position="197"/>
    </location>
</feature>
<feature type="region of interest" description="Disordered" evidence="8">
    <location>
        <begin position="183"/>
        <end position="206"/>
    </location>
</feature>
<dbReference type="PROSITE" id="PS01359">
    <property type="entry name" value="ZF_PHD_1"/>
    <property type="match status" value="1"/>
</dbReference>
<dbReference type="Proteomes" id="UP001623349">
    <property type="component" value="Unassembled WGS sequence"/>
</dbReference>
<gene>
    <name evidence="11" type="ORF">APTSU1_001465000</name>
</gene>
<evidence type="ECO:0000256" key="6">
    <source>
        <dbReference type="ARBA" id="ARBA00022833"/>
    </source>
</evidence>
<evidence type="ECO:0000313" key="11">
    <source>
        <dbReference type="EMBL" id="GAB1299414.1"/>
    </source>
</evidence>
<evidence type="ECO:0000256" key="2">
    <source>
        <dbReference type="ARBA" id="ARBA00014842"/>
    </source>
</evidence>
<dbReference type="SMART" id="SM00333">
    <property type="entry name" value="TUDOR"/>
    <property type="match status" value="2"/>
</dbReference>
<feature type="compositionally biased region" description="Acidic residues" evidence="8">
    <location>
        <begin position="798"/>
        <end position="811"/>
    </location>
</feature>
<dbReference type="CDD" id="cd20454">
    <property type="entry name" value="Tudor_PHF20L1"/>
    <property type="match status" value="1"/>
</dbReference>
<feature type="region of interest" description="Disordered" evidence="8">
    <location>
        <begin position="323"/>
        <end position="437"/>
    </location>
</feature>